<keyword evidence="8" id="KW-1185">Reference proteome</keyword>
<comment type="subcellular location">
    <subcellularLocation>
        <location evidence="1">Membrane</location>
        <topology evidence="1">Multi-pass membrane protein</topology>
    </subcellularLocation>
</comment>
<protein>
    <submittedName>
        <fullName evidence="7">Hemolysin III family protein</fullName>
    </submittedName>
</protein>
<evidence type="ECO:0000256" key="1">
    <source>
        <dbReference type="ARBA" id="ARBA00004141"/>
    </source>
</evidence>
<feature type="transmembrane region" description="Helical" evidence="6">
    <location>
        <begin position="214"/>
        <end position="235"/>
    </location>
</feature>
<dbReference type="PANTHER" id="PTHR20855">
    <property type="entry name" value="ADIPOR/PROGESTIN RECEPTOR-RELATED"/>
    <property type="match status" value="1"/>
</dbReference>
<dbReference type="InterPro" id="IPR004254">
    <property type="entry name" value="AdipoR/HlyIII-related"/>
</dbReference>
<organism evidence="7 8">
    <name type="scientific">Paractinoplanes hotanensis</name>
    <dbReference type="NCBI Taxonomy" id="2906497"/>
    <lineage>
        <taxon>Bacteria</taxon>
        <taxon>Bacillati</taxon>
        <taxon>Actinomycetota</taxon>
        <taxon>Actinomycetes</taxon>
        <taxon>Micromonosporales</taxon>
        <taxon>Micromonosporaceae</taxon>
        <taxon>Paractinoplanes</taxon>
    </lineage>
</organism>
<feature type="compositionally biased region" description="Basic and acidic residues" evidence="5">
    <location>
        <begin position="37"/>
        <end position="49"/>
    </location>
</feature>
<evidence type="ECO:0000256" key="6">
    <source>
        <dbReference type="SAM" id="Phobius"/>
    </source>
</evidence>
<name>A0ABT0Y8W6_9ACTN</name>
<reference evidence="7 8" key="1">
    <citation type="submission" date="2022-06" db="EMBL/GenBank/DDBJ databases">
        <title>Actinoplanes abujensis sp. nov., isolated from Nigerian arid soil.</title>
        <authorList>
            <person name="Ding P."/>
        </authorList>
    </citation>
    <scope>NUCLEOTIDE SEQUENCE [LARGE SCALE GENOMIC DNA]</scope>
    <source>
        <strain evidence="8">TRM88002</strain>
    </source>
</reference>
<feature type="transmembrane region" description="Helical" evidence="6">
    <location>
        <begin position="247"/>
        <end position="270"/>
    </location>
</feature>
<feature type="transmembrane region" description="Helical" evidence="6">
    <location>
        <begin position="72"/>
        <end position="93"/>
    </location>
</feature>
<dbReference type="Proteomes" id="UP001523216">
    <property type="component" value="Unassembled WGS sequence"/>
</dbReference>
<accession>A0ABT0Y8W6</accession>
<comment type="caution">
    <text evidence="7">The sequence shown here is derived from an EMBL/GenBank/DDBJ whole genome shotgun (WGS) entry which is preliminary data.</text>
</comment>
<evidence type="ECO:0000256" key="2">
    <source>
        <dbReference type="ARBA" id="ARBA00022692"/>
    </source>
</evidence>
<evidence type="ECO:0000256" key="4">
    <source>
        <dbReference type="ARBA" id="ARBA00023136"/>
    </source>
</evidence>
<gene>
    <name evidence="7" type="ORF">LXN57_33440</name>
</gene>
<proteinExistence type="predicted"/>
<keyword evidence="2 6" id="KW-0812">Transmembrane</keyword>
<feature type="transmembrane region" description="Helical" evidence="6">
    <location>
        <begin position="188"/>
        <end position="208"/>
    </location>
</feature>
<evidence type="ECO:0000256" key="5">
    <source>
        <dbReference type="SAM" id="MobiDB-lite"/>
    </source>
</evidence>
<evidence type="ECO:0000313" key="7">
    <source>
        <dbReference type="EMBL" id="MCM4082483.1"/>
    </source>
</evidence>
<keyword evidence="4 6" id="KW-0472">Membrane</keyword>
<feature type="transmembrane region" description="Helical" evidence="6">
    <location>
        <begin position="99"/>
        <end position="118"/>
    </location>
</feature>
<feature type="region of interest" description="Disordered" evidence="5">
    <location>
        <begin position="19"/>
        <end position="49"/>
    </location>
</feature>
<dbReference type="EMBL" id="JAMQOL010000048">
    <property type="protein sequence ID" value="MCM4082483.1"/>
    <property type="molecule type" value="Genomic_DNA"/>
</dbReference>
<keyword evidence="3 6" id="KW-1133">Transmembrane helix</keyword>
<feature type="transmembrane region" description="Helical" evidence="6">
    <location>
        <begin position="162"/>
        <end position="181"/>
    </location>
</feature>
<feature type="transmembrane region" description="Helical" evidence="6">
    <location>
        <begin position="139"/>
        <end position="156"/>
    </location>
</feature>
<sequence length="275" mass="30057">MSLRFKRVGHGTVLNVRLRRRGRSKPRNNVSSGDVPADERHHPDAGLDRLGDRVEHGLDHLSAVIKPRLRGWLHAVAFPVAVAAGAMLTVLSPDTGSRLALTLFTLSAALLFGVSAVYHRGQWTRRTHGLLMRFDHANIFLIIAGTYTPFCVLALPSEQARALLWIVWCAALGGVAFRVLWVGAPRWLYVPVYIALGWVAVIYLPGFWQAGGAAVVTFLLLGGVLYTLGAVVYGLKRPDPSPRWFGFHEVFHALTVAAFTAHCIGISIALSTVEV</sequence>
<evidence type="ECO:0000256" key="3">
    <source>
        <dbReference type="ARBA" id="ARBA00022989"/>
    </source>
</evidence>
<dbReference type="PANTHER" id="PTHR20855:SF3">
    <property type="entry name" value="LD03007P"/>
    <property type="match status" value="1"/>
</dbReference>
<dbReference type="RefSeq" id="WP_251802211.1">
    <property type="nucleotide sequence ID" value="NZ_JAMQOL010000048.1"/>
</dbReference>
<evidence type="ECO:0000313" key="8">
    <source>
        <dbReference type="Proteomes" id="UP001523216"/>
    </source>
</evidence>
<dbReference type="Pfam" id="PF03006">
    <property type="entry name" value="HlyIII"/>
    <property type="match status" value="1"/>
</dbReference>